<comment type="subunit">
    <text evidence="2 12">Homodimer.</text>
</comment>
<feature type="domain" description="Glycosyl transferase family 3 N-terminal" evidence="15">
    <location>
        <begin position="37"/>
        <end position="98"/>
    </location>
</feature>
<feature type="binding site" evidence="12">
    <location>
        <position position="260"/>
    </location>
    <ligand>
        <name>Mg(2+)</name>
        <dbReference type="ChEBI" id="CHEBI:18420"/>
        <label>2</label>
    </ligand>
</feature>
<dbReference type="SUPFAM" id="SSF52418">
    <property type="entry name" value="Nucleoside phosphorylase/phosphoribosyltransferase catalytic domain"/>
    <property type="match status" value="1"/>
</dbReference>
<evidence type="ECO:0000256" key="6">
    <source>
        <dbReference type="ARBA" id="ARBA00022723"/>
    </source>
</evidence>
<dbReference type="HOGENOM" id="CLU_034315_2_1_6"/>
<keyword evidence="3 12" id="KW-0028">Amino-acid biosynthesis</keyword>
<feature type="binding site" evidence="12">
    <location>
        <position position="115"/>
    </location>
    <ligand>
        <name>anthranilate</name>
        <dbReference type="ChEBI" id="CHEBI:16567"/>
        <label>1</label>
    </ligand>
</feature>
<feature type="binding site" evidence="12">
    <location>
        <position position="146"/>
    </location>
    <ligand>
        <name>anthranilate</name>
        <dbReference type="ChEBI" id="CHEBI:16567"/>
        <label>1</label>
    </ligand>
</feature>
<feature type="binding site" evidence="12">
    <location>
        <position position="115"/>
    </location>
    <ligand>
        <name>5-phospho-alpha-D-ribose 1-diphosphate</name>
        <dbReference type="ChEBI" id="CHEBI:58017"/>
    </ligand>
</feature>
<keyword evidence="8 12" id="KW-0460">Magnesium</keyword>
<evidence type="ECO:0000313" key="17">
    <source>
        <dbReference type="Proteomes" id="UP000006735"/>
    </source>
</evidence>
<dbReference type="STRING" id="291331.XOO4161"/>
<feature type="binding site" evidence="12">
    <location>
        <begin position="143"/>
        <end position="151"/>
    </location>
    <ligand>
        <name>5-phospho-alpha-D-ribose 1-diphosphate</name>
        <dbReference type="ChEBI" id="CHEBI:58017"/>
    </ligand>
</feature>
<feature type="binding site" evidence="12">
    <location>
        <position position="123"/>
    </location>
    <ligand>
        <name>5-phospho-alpha-D-ribose 1-diphosphate</name>
        <dbReference type="ChEBI" id="CHEBI:58017"/>
    </ligand>
</feature>
<dbReference type="KEGG" id="xoo:XOO4161"/>
<evidence type="ECO:0000256" key="4">
    <source>
        <dbReference type="ARBA" id="ARBA00022676"/>
    </source>
</evidence>
<sequence length="376" mass="39856">MHRLAPARSHADPARRKPPASPSITFCHGCPMPITPQEALQRTIEHREIFHDEMVGLMRQIMRGEVSDMMVAAILTGLRVKKETIGEIAGAATVMREFSRRVDVSDHQHMVDIVGTGGDGSHTFNISTCAMFVAAAGGAKVAKHGNRSVSSKSGSADALEALGAVIELQPEQVADALAQTGIGFMYAPLHHPSMKVVAPVRREMGVRTIFNILGPLTNPAGSPNILMGVFHPDLVGIQARVLQELGAERALVVWGRDGMDELSLGAGTLVGELRDGQVREYEVHPEDFGIAMSASRNLKVADAAQSRAMLLRVLDNVPGPALDIVALNAGAALYVAGLAGSIADGVLRARAVLADGSARARLDAYVAYTHQLAGQP</sequence>
<feature type="binding site" evidence="12">
    <location>
        <position position="127"/>
    </location>
    <ligand>
        <name>Mg(2+)</name>
        <dbReference type="ChEBI" id="CHEBI:18420"/>
        <label>1</label>
    </ligand>
</feature>
<accession>Q5GV58</accession>
<dbReference type="InterPro" id="IPR036320">
    <property type="entry name" value="Glycosyl_Trfase_fam3_N_dom_sf"/>
</dbReference>
<evidence type="ECO:0000256" key="2">
    <source>
        <dbReference type="ARBA" id="ARBA00011738"/>
    </source>
</evidence>
<evidence type="ECO:0000313" key="16">
    <source>
        <dbReference type="EMBL" id="AAW77415.1"/>
    </source>
</evidence>
<comment type="function">
    <text evidence="12">Catalyzes the transfer of the phosphoribosyl group of 5-phosphorylribose-1-pyrophosphate (PRPP) to anthranilate to yield N-(5'-phosphoribosyl)-anthranilate (PRA).</text>
</comment>
<dbReference type="Gene3D" id="3.40.1030.10">
    <property type="entry name" value="Nucleoside phosphorylase/phosphoribosyltransferase catalytic domain"/>
    <property type="match status" value="1"/>
</dbReference>
<dbReference type="NCBIfam" id="TIGR01245">
    <property type="entry name" value="trpD"/>
    <property type="match status" value="1"/>
</dbReference>
<evidence type="ECO:0000259" key="15">
    <source>
        <dbReference type="Pfam" id="PF02885"/>
    </source>
</evidence>
<dbReference type="GO" id="GO:0000162">
    <property type="term" value="P:L-tryptophan biosynthetic process"/>
    <property type="evidence" value="ECO:0007669"/>
    <property type="project" value="UniProtKB-UniRule"/>
</dbReference>
<comment type="cofactor">
    <cofactor evidence="12">
        <name>Mg(2+)</name>
        <dbReference type="ChEBI" id="CHEBI:18420"/>
    </cofactor>
    <text evidence="12">Binds 2 magnesium ions per monomer.</text>
</comment>
<evidence type="ECO:0000259" key="14">
    <source>
        <dbReference type="Pfam" id="PF00591"/>
    </source>
</evidence>
<comment type="similarity">
    <text evidence="12">Belongs to the anthranilate phosphoribosyltransferase family.</text>
</comment>
<comment type="similarity">
    <text evidence="11">In the C-terminal section; belongs to the anthranilate phosphoribosyltransferase family.</text>
</comment>
<feature type="binding site" evidence="12">
    <location>
        <begin position="118"/>
        <end position="119"/>
    </location>
    <ligand>
        <name>5-phospho-alpha-D-ribose 1-diphosphate</name>
        <dbReference type="ChEBI" id="CHEBI:58017"/>
    </ligand>
</feature>
<dbReference type="UniPathway" id="UPA00035">
    <property type="reaction ID" value="UER00041"/>
</dbReference>
<evidence type="ECO:0000256" key="7">
    <source>
        <dbReference type="ARBA" id="ARBA00022822"/>
    </source>
</evidence>
<dbReference type="EMBL" id="AE013598">
    <property type="protein sequence ID" value="AAW77415.1"/>
    <property type="molecule type" value="Genomic_DNA"/>
</dbReference>
<keyword evidence="17" id="KW-1185">Reference proteome</keyword>
<evidence type="ECO:0000256" key="11">
    <source>
        <dbReference type="ARBA" id="ARBA00061188"/>
    </source>
</evidence>
<dbReference type="InterPro" id="IPR005940">
    <property type="entry name" value="Anthranilate_Pribosyl_Tfrase"/>
</dbReference>
<reference evidence="16 17" key="1">
    <citation type="journal article" date="2005" name="Nucleic Acids Res.">
        <title>The genome sequence of Xanthomonas oryzae pathovar oryzae KACC10331, the bacterial blight pathogen of rice.</title>
        <authorList>
            <person name="Lee B.M."/>
            <person name="Park Y.J."/>
            <person name="Park D.S."/>
            <person name="Kang H.W."/>
            <person name="Kim J.G."/>
            <person name="Song E.S."/>
            <person name="Park I.C."/>
            <person name="Yoon U.H."/>
            <person name="Hahn J.H."/>
            <person name="Koo B.S."/>
            <person name="Lee G.B."/>
            <person name="Kim H."/>
            <person name="Park H.S."/>
            <person name="Yoon K.O."/>
            <person name="Kim J.H."/>
            <person name="Jung C.H."/>
            <person name="Koh N.H."/>
            <person name="Seo J.S."/>
            <person name="Go S.J."/>
        </authorList>
    </citation>
    <scope>NUCLEOTIDE SEQUENCE [LARGE SCALE GENOMIC DNA]</scope>
    <source>
        <strain evidence="17">KACC10331 / KXO85</strain>
    </source>
</reference>
<dbReference type="GO" id="GO:0004048">
    <property type="term" value="F:anthranilate phosphoribosyltransferase activity"/>
    <property type="evidence" value="ECO:0007669"/>
    <property type="project" value="UniProtKB-UniRule"/>
</dbReference>
<gene>
    <name evidence="12 16" type="primary">trpD</name>
    <name evidence="16" type="ordered locus">XOO4161</name>
</gene>
<feature type="binding site" evidence="12">
    <location>
        <begin position="125"/>
        <end position="128"/>
    </location>
    <ligand>
        <name>5-phospho-alpha-D-ribose 1-diphosphate</name>
        <dbReference type="ChEBI" id="CHEBI:58017"/>
    </ligand>
</feature>
<proteinExistence type="inferred from homology"/>
<keyword evidence="6 12" id="KW-0479">Metal-binding</keyword>
<dbReference type="SUPFAM" id="SSF47648">
    <property type="entry name" value="Nucleoside phosphorylase/phosphoribosyltransferase N-terminal domain"/>
    <property type="match status" value="1"/>
</dbReference>
<dbReference type="GO" id="GO:0005829">
    <property type="term" value="C:cytosol"/>
    <property type="evidence" value="ECO:0007669"/>
    <property type="project" value="TreeGrafter"/>
</dbReference>
<comment type="catalytic activity">
    <reaction evidence="10 12">
        <text>N-(5-phospho-beta-D-ribosyl)anthranilate + diphosphate = 5-phospho-alpha-D-ribose 1-diphosphate + anthranilate</text>
        <dbReference type="Rhea" id="RHEA:11768"/>
        <dbReference type="ChEBI" id="CHEBI:16567"/>
        <dbReference type="ChEBI" id="CHEBI:18277"/>
        <dbReference type="ChEBI" id="CHEBI:33019"/>
        <dbReference type="ChEBI" id="CHEBI:58017"/>
        <dbReference type="EC" id="2.4.2.18"/>
    </reaction>
</comment>
<evidence type="ECO:0000256" key="12">
    <source>
        <dbReference type="HAMAP-Rule" id="MF_00211"/>
    </source>
</evidence>
<feature type="binding site" evidence="12">
    <location>
        <position position="261"/>
    </location>
    <ligand>
        <name>Mg(2+)</name>
        <dbReference type="ChEBI" id="CHEBI:18420"/>
        <label>2</label>
    </ligand>
</feature>
<dbReference type="PANTHER" id="PTHR43285:SF2">
    <property type="entry name" value="ANTHRANILATE PHOSPHORIBOSYLTRANSFERASE"/>
    <property type="match status" value="1"/>
</dbReference>
<dbReference type="AlphaFoldDB" id="Q5GV58"/>
<organism evidence="16 17">
    <name type="scientific">Xanthomonas oryzae pv. oryzae (strain KACC10331 / KXO85)</name>
    <dbReference type="NCBI Taxonomy" id="291331"/>
    <lineage>
        <taxon>Bacteria</taxon>
        <taxon>Pseudomonadati</taxon>
        <taxon>Pseudomonadota</taxon>
        <taxon>Gammaproteobacteria</taxon>
        <taxon>Lysobacterales</taxon>
        <taxon>Lysobacteraceae</taxon>
        <taxon>Xanthomonas</taxon>
    </lineage>
</organism>
<keyword evidence="4 12" id="KW-0328">Glycosyltransferase</keyword>
<comment type="caution">
    <text evidence="12">Lacks conserved residue(s) required for the propagation of feature annotation.</text>
</comment>
<dbReference type="InterPro" id="IPR017459">
    <property type="entry name" value="Glycosyl_Trfase_fam3_N_dom"/>
</dbReference>
<keyword evidence="5 12" id="KW-0808">Transferase</keyword>
<dbReference type="Pfam" id="PF00591">
    <property type="entry name" value="Glycos_transf_3"/>
    <property type="match status" value="1"/>
</dbReference>
<evidence type="ECO:0000256" key="9">
    <source>
        <dbReference type="ARBA" id="ARBA00023141"/>
    </source>
</evidence>
<evidence type="ECO:0000256" key="1">
    <source>
        <dbReference type="ARBA" id="ARBA00004907"/>
    </source>
</evidence>
<feature type="binding site" evidence="12">
    <location>
        <position position="261"/>
    </location>
    <ligand>
        <name>Mg(2+)</name>
        <dbReference type="ChEBI" id="CHEBI:18420"/>
        <label>1</label>
    </ligand>
</feature>
<feature type="binding site" evidence="12">
    <location>
        <position position="201"/>
    </location>
    <ligand>
        <name>anthranilate</name>
        <dbReference type="ChEBI" id="CHEBI:16567"/>
        <label>2</label>
    </ligand>
</feature>
<dbReference type="FunFam" id="1.20.970.10:FF:000006">
    <property type="entry name" value="Anthranilate phosphoribosyltransferase"/>
    <property type="match status" value="1"/>
</dbReference>
<dbReference type="Proteomes" id="UP000006735">
    <property type="component" value="Chromosome"/>
</dbReference>
<dbReference type="FunFam" id="3.40.1030.10:FF:000002">
    <property type="entry name" value="Anthranilate phosphoribosyltransferase"/>
    <property type="match status" value="1"/>
</dbReference>
<evidence type="ECO:0000256" key="5">
    <source>
        <dbReference type="ARBA" id="ARBA00022679"/>
    </source>
</evidence>
<dbReference type="Pfam" id="PF02885">
    <property type="entry name" value="Glycos_trans_3N"/>
    <property type="match status" value="1"/>
</dbReference>
<feature type="region of interest" description="Disordered" evidence="13">
    <location>
        <begin position="1"/>
        <end position="23"/>
    </location>
</feature>
<dbReference type="PANTHER" id="PTHR43285">
    <property type="entry name" value="ANTHRANILATE PHOSPHORIBOSYLTRANSFERASE"/>
    <property type="match status" value="1"/>
</dbReference>
<evidence type="ECO:0000256" key="10">
    <source>
        <dbReference type="ARBA" id="ARBA00052328"/>
    </source>
</evidence>
<feature type="domain" description="Glycosyl transferase family 3" evidence="14">
    <location>
        <begin position="108"/>
        <end position="358"/>
    </location>
</feature>
<dbReference type="InterPro" id="IPR000312">
    <property type="entry name" value="Glycosyl_Trfase_fam3"/>
</dbReference>
<evidence type="ECO:0000256" key="13">
    <source>
        <dbReference type="SAM" id="MobiDB-lite"/>
    </source>
</evidence>
<keyword evidence="9 12" id="KW-0057">Aromatic amino acid biosynthesis</keyword>
<evidence type="ECO:0000256" key="3">
    <source>
        <dbReference type="ARBA" id="ARBA00022605"/>
    </source>
</evidence>
<dbReference type="EC" id="2.4.2.18" evidence="12"/>
<keyword evidence="7 12" id="KW-0822">Tryptophan biosynthesis</keyword>
<protein>
    <recommendedName>
        <fullName evidence="12">Anthranilate phosphoribosyltransferase</fullName>
        <ecNumber evidence="12">2.4.2.18</ecNumber>
    </recommendedName>
</protein>
<dbReference type="GO" id="GO:0000287">
    <property type="term" value="F:magnesium ion binding"/>
    <property type="evidence" value="ECO:0007669"/>
    <property type="project" value="UniProtKB-UniRule"/>
</dbReference>
<dbReference type="HAMAP" id="MF_00211">
    <property type="entry name" value="TrpD"/>
    <property type="match status" value="1"/>
</dbReference>
<feature type="binding site" evidence="12">
    <location>
        <position position="155"/>
    </location>
    <ligand>
        <name>5-phospho-alpha-D-ribose 1-diphosphate</name>
        <dbReference type="ChEBI" id="CHEBI:58017"/>
    </ligand>
</feature>
<comment type="pathway">
    <text evidence="1 12">Amino-acid biosynthesis; L-tryptophan biosynthesis; L-tryptophan from chorismate: step 2/5.</text>
</comment>
<dbReference type="Gene3D" id="1.20.970.10">
    <property type="entry name" value="Transferase, Pyrimidine Nucleoside Phosphorylase, Chain C"/>
    <property type="match status" value="1"/>
</dbReference>
<dbReference type="InterPro" id="IPR035902">
    <property type="entry name" value="Nuc_phospho_transferase"/>
</dbReference>
<name>Q5GV58_XANOR</name>
<evidence type="ECO:0000256" key="8">
    <source>
        <dbReference type="ARBA" id="ARBA00022842"/>
    </source>
</evidence>